<organism evidence="2 3">
    <name type="scientific">Ulvibacterium marinum</name>
    <dbReference type="NCBI Taxonomy" id="2419782"/>
    <lineage>
        <taxon>Bacteria</taxon>
        <taxon>Pseudomonadati</taxon>
        <taxon>Bacteroidota</taxon>
        <taxon>Flavobacteriia</taxon>
        <taxon>Flavobacteriales</taxon>
        <taxon>Flavobacteriaceae</taxon>
        <taxon>Ulvibacterium</taxon>
    </lineage>
</organism>
<accession>A0A3B0CDG1</accession>
<dbReference type="SUPFAM" id="SSF55545">
    <property type="entry name" value="beta-N-acetylhexosaminidase-like domain"/>
    <property type="match status" value="1"/>
</dbReference>
<sequence>MGGLGSKEISVKKVLFPFVLVLFWSCQNRSDTITVFMEDDLRKKTAYAFDELQNNLKGHELNLVFSENPEKAQFVVKTSTSKEKDANDGFSIQKEGGKLILSSENSRGALYGVLDIADQLKKGIDWYAVEEKSIAAHYPFRAIKFNLPWFSYRSGENLSLHYETCRDLKFWESFLDMMVENKFNTLTLWNLHPYMFMVQSEAFPKASPFTKAEMEEWQIFWKSLFKMAKARGIDPYIFNWNIFVSEEFSKEYNVAEYSKDSGFWGDGETNELIEQYTKEMVTNTINEYEDLAGIGITLGERMGGMTSEERRDWIDRTLIQGIKEADRKVKLFYRAPLSAGKSSEGTTSVSAEKLTREAIENIGLEDDVLLGFKFNWSHAHSSPKVSIVHGGILTDTYWKPAPKNYKGVWTMRNEDFFALRWAQPDFIRDFIQHNSQDYIGGCIIGSETYIPAKDYITKKEFQTWDYAYERQWLFYKVWGNLLYNKITPDSYFAEALAKKFDLEDASELISAWKMASQNANRFASFFRGTWDATLYTEGMTTVGGKFIDIEKMMTHPVLDSSYVNISDFVKGYFKDDQITPLQLADNTEMESNEAQKIANSIKNENQSQELQIELNDIDAWGHFGLYFADKIRGGVALQKYRVSGNDELQQEAVSHLKNALQHWKDYTQAMEKYNVSTMPYQFDQEFSWRKHIVNAENDIRIAEK</sequence>
<dbReference type="EMBL" id="RBCJ01000002">
    <property type="protein sequence ID" value="RKN80936.1"/>
    <property type="molecule type" value="Genomic_DNA"/>
</dbReference>
<evidence type="ECO:0000313" key="3">
    <source>
        <dbReference type="Proteomes" id="UP000276603"/>
    </source>
</evidence>
<dbReference type="GO" id="GO:0005975">
    <property type="term" value="P:carbohydrate metabolic process"/>
    <property type="evidence" value="ECO:0007669"/>
    <property type="project" value="UniProtKB-ARBA"/>
</dbReference>
<evidence type="ECO:0000313" key="2">
    <source>
        <dbReference type="EMBL" id="RKN80936.1"/>
    </source>
</evidence>
<dbReference type="GO" id="GO:0016787">
    <property type="term" value="F:hydrolase activity"/>
    <property type="evidence" value="ECO:0007669"/>
    <property type="project" value="UniProtKB-KW"/>
</dbReference>
<dbReference type="InterPro" id="IPR017853">
    <property type="entry name" value="GH"/>
</dbReference>
<name>A0A3B0CDG1_9FLAO</name>
<dbReference type="Proteomes" id="UP000276603">
    <property type="component" value="Unassembled WGS sequence"/>
</dbReference>
<reference evidence="2 3" key="1">
    <citation type="submission" date="2018-10" db="EMBL/GenBank/DDBJ databases">
        <title>Ulvibacterium marinum gen. nov., sp. nov., a novel marine bacterium of the family Flavobacteriaceae, isolated from a culture of the green alga Ulva prolifera.</title>
        <authorList>
            <person name="Zhang Z."/>
        </authorList>
    </citation>
    <scope>NUCLEOTIDE SEQUENCE [LARGE SCALE GENOMIC DNA]</scope>
    <source>
        <strain evidence="2 3">CCMM003</strain>
    </source>
</reference>
<evidence type="ECO:0000256" key="1">
    <source>
        <dbReference type="ARBA" id="ARBA00022801"/>
    </source>
</evidence>
<evidence type="ECO:0008006" key="4">
    <source>
        <dbReference type="Google" id="ProtNLM"/>
    </source>
</evidence>
<protein>
    <recommendedName>
        <fullName evidence="4">Beta-hexosaminidase bacterial type N-terminal domain-containing protein</fullName>
    </recommendedName>
</protein>
<dbReference type="InterPro" id="IPR029018">
    <property type="entry name" value="Hex-like_dom2"/>
</dbReference>
<comment type="caution">
    <text evidence="2">The sequence shown here is derived from an EMBL/GenBank/DDBJ whole genome shotgun (WGS) entry which is preliminary data.</text>
</comment>
<dbReference type="SUPFAM" id="SSF51445">
    <property type="entry name" value="(Trans)glycosidases"/>
    <property type="match status" value="1"/>
</dbReference>
<keyword evidence="1" id="KW-0378">Hydrolase</keyword>
<keyword evidence="3" id="KW-1185">Reference proteome</keyword>
<dbReference type="AlphaFoldDB" id="A0A3B0CDG1"/>
<proteinExistence type="predicted"/>
<gene>
    <name evidence="2" type="ORF">D7Z94_08250</name>
</gene>